<dbReference type="EMBL" id="GGEC01057725">
    <property type="protein sequence ID" value="MBX38209.1"/>
    <property type="molecule type" value="Transcribed_RNA"/>
</dbReference>
<proteinExistence type="predicted"/>
<evidence type="ECO:0000313" key="1">
    <source>
        <dbReference type="EMBL" id="MBX38209.1"/>
    </source>
</evidence>
<dbReference type="AlphaFoldDB" id="A0A2P2N6T2"/>
<organism evidence="1">
    <name type="scientific">Rhizophora mucronata</name>
    <name type="common">Asiatic mangrove</name>
    <dbReference type="NCBI Taxonomy" id="61149"/>
    <lineage>
        <taxon>Eukaryota</taxon>
        <taxon>Viridiplantae</taxon>
        <taxon>Streptophyta</taxon>
        <taxon>Embryophyta</taxon>
        <taxon>Tracheophyta</taxon>
        <taxon>Spermatophyta</taxon>
        <taxon>Magnoliopsida</taxon>
        <taxon>eudicotyledons</taxon>
        <taxon>Gunneridae</taxon>
        <taxon>Pentapetalae</taxon>
        <taxon>rosids</taxon>
        <taxon>fabids</taxon>
        <taxon>Malpighiales</taxon>
        <taxon>Rhizophoraceae</taxon>
        <taxon>Rhizophora</taxon>
    </lineage>
</organism>
<reference evidence="1" key="1">
    <citation type="submission" date="2018-02" db="EMBL/GenBank/DDBJ databases">
        <title>Rhizophora mucronata_Transcriptome.</title>
        <authorList>
            <person name="Meera S.P."/>
            <person name="Sreeshan A."/>
            <person name="Augustine A."/>
        </authorList>
    </citation>
    <scope>NUCLEOTIDE SEQUENCE</scope>
    <source>
        <tissue evidence="1">Leaf</tissue>
    </source>
</reference>
<protein>
    <submittedName>
        <fullName evidence="1">Uncharacterized protein</fullName>
    </submittedName>
</protein>
<sequence>MCRTSLPQILMLQLHFKSLISKISIERDAVVT</sequence>
<accession>A0A2P2N6T2</accession>
<name>A0A2P2N6T2_RHIMU</name>